<feature type="transmembrane region" description="Helical" evidence="5">
    <location>
        <begin position="164"/>
        <end position="185"/>
    </location>
</feature>
<evidence type="ECO:0000256" key="2">
    <source>
        <dbReference type="ARBA" id="ARBA00022692"/>
    </source>
</evidence>
<evidence type="ECO:0008006" key="8">
    <source>
        <dbReference type="Google" id="ProtNLM"/>
    </source>
</evidence>
<dbReference type="InterPro" id="IPR038599">
    <property type="entry name" value="LAP1C-like_C_sf"/>
</dbReference>
<evidence type="ECO:0000256" key="5">
    <source>
        <dbReference type="SAM" id="Phobius"/>
    </source>
</evidence>
<dbReference type="Proteomes" id="UP000250275">
    <property type="component" value="Unassembled WGS sequence"/>
</dbReference>
<dbReference type="OrthoDB" id="6258998at2759"/>
<dbReference type="PANTHER" id="PTHR18843:SF7">
    <property type="entry name" value="LAMINA-ASSOCIATED POLYPEPTIDE 1B ISOFORM 1-RELATED"/>
    <property type="match status" value="1"/>
</dbReference>
<keyword evidence="7" id="KW-1185">Reference proteome</keyword>
<accession>A0A310S8B7</accession>
<feature type="non-terminal residue" evidence="6">
    <location>
        <position position="1"/>
    </location>
</feature>
<keyword evidence="4 5" id="KW-0472">Membrane</keyword>
<comment type="subcellular location">
    <subcellularLocation>
        <location evidence="1">Membrane</location>
    </subcellularLocation>
</comment>
<proteinExistence type="predicted"/>
<evidence type="ECO:0000256" key="4">
    <source>
        <dbReference type="ARBA" id="ARBA00023136"/>
    </source>
</evidence>
<evidence type="ECO:0000313" key="6">
    <source>
        <dbReference type="EMBL" id="OAD52808.1"/>
    </source>
</evidence>
<dbReference type="AlphaFoldDB" id="A0A310S8B7"/>
<sequence>RFIYVGTAYQWWYQCRTFFKIDDFLYISNNRTEFFKPPVPKGRLPIRNIKKNKEIDYFKNFKNSVVKKNMYEVKYQSPETRISDDQYTDDEDYDESEEEDNINYSLNTSQNSAQLESFSTPHTSSSTLQLHRRSFHNSNTSQDFNTSINFSSYKIKDQRTKGFFSKYLTLCVIIACVLLCSYSLFSTNFLYPQTKSHKEAIIATKHILNKSIQRIQTRFHNQKGTIWNDISAGIYDVVLFHTKPTTIILFGNEINTLNCLAQLLAQLSGKILGSNDYLILTPKDFPNNVGEVIHNLKLPIIQKKAIIVQDLLSINSEAMKAFHNFCDREKPLVGNAVYIITVIVDGYTSSQREMEFIEKQIFQRLSKYVDKDILAALITRLTDGVIVPVLPESNINIGYPDCSFL</sequence>
<dbReference type="EMBL" id="KQ769818">
    <property type="protein sequence ID" value="OAD52808.1"/>
    <property type="molecule type" value="Genomic_DNA"/>
</dbReference>
<organism evidence="6 7">
    <name type="scientific">Eufriesea mexicana</name>
    <dbReference type="NCBI Taxonomy" id="516756"/>
    <lineage>
        <taxon>Eukaryota</taxon>
        <taxon>Metazoa</taxon>
        <taxon>Ecdysozoa</taxon>
        <taxon>Arthropoda</taxon>
        <taxon>Hexapoda</taxon>
        <taxon>Insecta</taxon>
        <taxon>Pterygota</taxon>
        <taxon>Neoptera</taxon>
        <taxon>Endopterygota</taxon>
        <taxon>Hymenoptera</taxon>
        <taxon>Apocrita</taxon>
        <taxon>Aculeata</taxon>
        <taxon>Apoidea</taxon>
        <taxon>Anthophila</taxon>
        <taxon>Apidae</taxon>
        <taxon>Eufriesea</taxon>
    </lineage>
</organism>
<protein>
    <recommendedName>
        <fullName evidence="8">Torsin-1A-interacting protein 2</fullName>
    </recommendedName>
</protein>
<evidence type="ECO:0000256" key="1">
    <source>
        <dbReference type="ARBA" id="ARBA00004370"/>
    </source>
</evidence>
<keyword evidence="3 5" id="KW-1133">Transmembrane helix</keyword>
<dbReference type="GO" id="GO:0001671">
    <property type="term" value="F:ATPase activator activity"/>
    <property type="evidence" value="ECO:0007669"/>
    <property type="project" value="InterPro"/>
</dbReference>
<gene>
    <name evidence="6" type="ORF">WN48_00221</name>
</gene>
<dbReference type="GO" id="GO:0016020">
    <property type="term" value="C:membrane"/>
    <property type="evidence" value="ECO:0007669"/>
    <property type="project" value="UniProtKB-SubCell"/>
</dbReference>
<evidence type="ECO:0000313" key="7">
    <source>
        <dbReference type="Proteomes" id="UP000250275"/>
    </source>
</evidence>
<dbReference type="Gene3D" id="3.40.50.12190">
    <property type="match status" value="1"/>
</dbReference>
<name>A0A310S8B7_9HYME</name>
<dbReference type="GO" id="GO:0061024">
    <property type="term" value="P:membrane organization"/>
    <property type="evidence" value="ECO:0007669"/>
    <property type="project" value="TreeGrafter"/>
</dbReference>
<dbReference type="InterPro" id="IPR008662">
    <property type="entry name" value="TOIP1/2"/>
</dbReference>
<evidence type="ECO:0000256" key="3">
    <source>
        <dbReference type="ARBA" id="ARBA00022989"/>
    </source>
</evidence>
<reference evidence="6 7" key="1">
    <citation type="submission" date="2015-07" db="EMBL/GenBank/DDBJ databases">
        <title>The genome of Eufriesea mexicana.</title>
        <authorList>
            <person name="Pan H."/>
            <person name="Kapheim K."/>
        </authorList>
    </citation>
    <scope>NUCLEOTIDE SEQUENCE [LARGE SCALE GENOMIC DNA]</scope>
    <source>
        <strain evidence="6">0111107269</strain>
        <tissue evidence="6">Whole body</tissue>
    </source>
</reference>
<dbReference type="PANTHER" id="PTHR18843">
    <property type="entry name" value="TORSIN-1A-INTERACTING PROTEIN"/>
    <property type="match status" value="1"/>
</dbReference>
<keyword evidence="2 5" id="KW-0812">Transmembrane</keyword>